<keyword evidence="5" id="KW-0418">Kinase</keyword>
<evidence type="ECO:0000256" key="1">
    <source>
        <dbReference type="ARBA" id="ARBA00012513"/>
    </source>
</evidence>
<evidence type="ECO:0000256" key="2">
    <source>
        <dbReference type="ARBA" id="ARBA00022527"/>
    </source>
</evidence>
<protein>
    <recommendedName>
        <fullName evidence="1">non-specific serine/threonine protein kinase</fullName>
        <ecNumber evidence="1">2.7.11.1</ecNumber>
    </recommendedName>
</protein>
<dbReference type="Proteomes" id="UP000652761">
    <property type="component" value="Unassembled WGS sequence"/>
</dbReference>
<evidence type="ECO:0000256" key="3">
    <source>
        <dbReference type="ARBA" id="ARBA00022679"/>
    </source>
</evidence>
<dbReference type="GO" id="GO:0005524">
    <property type="term" value="F:ATP binding"/>
    <property type="evidence" value="ECO:0007669"/>
    <property type="project" value="UniProtKB-KW"/>
</dbReference>
<dbReference type="PANTHER" id="PTHR45637">
    <property type="entry name" value="FLIPPASE KINASE 1-RELATED"/>
    <property type="match status" value="1"/>
</dbReference>
<proteinExistence type="predicted"/>
<dbReference type="SUPFAM" id="SSF56112">
    <property type="entry name" value="Protein kinase-like (PK-like)"/>
    <property type="match status" value="1"/>
</dbReference>
<comment type="catalytic activity">
    <reaction evidence="7">
        <text>L-threonyl-[protein] + ATP = O-phospho-L-threonyl-[protein] + ADP + H(+)</text>
        <dbReference type="Rhea" id="RHEA:46608"/>
        <dbReference type="Rhea" id="RHEA-COMP:11060"/>
        <dbReference type="Rhea" id="RHEA-COMP:11605"/>
        <dbReference type="ChEBI" id="CHEBI:15378"/>
        <dbReference type="ChEBI" id="CHEBI:30013"/>
        <dbReference type="ChEBI" id="CHEBI:30616"/>
        <dbReference type="ChEBI" id="CHEBI:61977"/>
        <dbReference type="ChEBI" id="CHEBI:456216"/>
        <dbReference type="EC" id="2.7.11.1"/>
    </reaction>
</comment>
<keyword evidence="4" id="KW-0547">Nucleotide-binding</keyword>
<sequence length="129" mass="13741">MCFSPPRWTRLQKQRQNCGCFGGPSRCGSDGEEAMTTEFAAEPKASSEECVGTREYLAPEVAAGAGHGPAVDWCWSFGVFFIYELLYGCTPFIGGSQEACVCGMRGHPLSTSPGRWPLARATAHGAAGD</sequence>
<dbReference type="InterPro" id="IPR011009">
    <property type="entry name" value="Kinase-like_dom_sf"/>
</dbReference>
<name>A0A843X8L3_COLES</name>
<dbReference type="EC" id="2.7.11.1" evidence="1"/>
<gene>
    <name evidence="10" type="ORF">Taro_048597</name>
</gene>
<comment type="catalytic activity">
    <reaction evidence="8">
        <text>L-seryl-[protein] + ATP = O-phospho-L-seryl-[protein] + ADP + H(+)</text>
        <dbReference type="Rhea" id="RHEA:17989"/>
        <dbReference type="Rhea" id="RHEA-COMP:9863"/>
        <dbReference type="Rhea" id="RHEA-COMP:11604"/>
        <dbReference type="ChEBI" id="CHEBI:15378"/>
        <dbReference type="ChEBI" id="CHEBI:29999"/>
        <dbReference type="ChEBI" id="CHEBI:30616"/>
        <dbReference type="ChEBI" id="CHEBI:83421"/>
        <dbReference type="ChEBI" id="CHEBI:456216"/>
        <dbReference type="EC" id="2.7.11.1"/>
    </reaction>
</comment>
<dbReference type="OrthoDB" id="782100at2759"/>
<keyword evidence="6" id="KW-0067">ATP-binding</keyword>
<dbReference type="InterPro" id="IPR000719">
    <property type="entry name" value="Prot_kinase_dom"/>
</dbReference>
<reference evidence="10" key="1">
    <citation type="submission" date="2017-07" db="EMBL/GenBank/DDBJ databases">
        <title>Taro Niue Genome Assembly and Annotation.</title>
        <authorList>
            <person name="Atibalentja N."/>
            <person name="Keating K."/>
            <person name="Fields C.J."/>
        </authorList>
    </citation>
    <scope>NUCLEOTIDE SEQUENCE</scope>
    <source>
        <strain evidence="10">Niue_2</strain>
        <tissue evidence="10">Leaf</tissue>
    </source>
</reference>
<evidence type="ECO:0000256" key="5">
    <source>
        <dbReference type="ARBA" id="ARBA00022777"/>
    </source>
</evidence>
<comment type="caution">
    <text evidence="10">The sequence shown here is derived from an EMBL/GenBank/DDBJ whole genome shotgun (WGS) entry which is preliminary data.</text>
</comment>
<dbReference type="Gene3D" id="1.10.510.10">
    <property type="entry name" value="Transferase(Phosphotransferase) domain 1"/>
    <property type="match status" value="1"/>
</dbReference>
<evidence type="ECO:0000256" key="6">
    <source>
        <dbReference type="ARBA" id="ARBA00022840"/>
    </source>
</evidence>
<dbReference type="AlphaFoldDB" id="A0A843X8L3"/>
<evidence type="ECO:0000313" key="10">
    <source>
        <dbReference type="EMBL" id="MQM15647.1"/>
    </source>
</evidence>
<accession>A0A843X8L3</accession>
<evidence type="ECO:0000256" key="8">
    <source>
        <dbReference type="ARBA" id="ARBA00048679"/>
    </source>
</evidence>
<evidence type="ECO:0000256" key="4">
    <source>
        <dbReference type="ARBA" id="ARBA00022741"/>
    </source>
</evidence>
<dbReference type="Pfam" id="PF00069">
    <property type="entry name" value="Pkinase"/>
    <property type="match status" value="1"/>
</dbReference>
<feature type="domain" description="Protein kinase" evidence="9">
    <location>
        <begin position="44"/>
        <end position="97"/>
    </location>
</feature>
<dbReference type="EMBL" id="NMUH01006623">
    <property type="protein sequence ID" value="MQM15647.1"/>
    <property type="molecule type" value="Genomic_DNA"/>
</dbReference>
<keyword evidence="3" id="KW-0808">Transferase</keyword>
<evidence type="ECO:0000259" key="9">
    <source>
        <dbReference type="Pfam" id="PF00069"/>
    </source>
</evidence>
<keyword evidence="2" id="KW-0723">Serine/threonine-protein kinase</keyword>
<evidence type="ECO:0000256" key="7">
    <source>
        <dbReference type="ARBA" id="ARBA00047899"/>
    </source>
</evidence>
<keyword evidence="11" id="KW-1185">Reference proteome</keyword>
<organism evidence="10 11">
    <name type="scientific">Colocasia esculenta</name>
    <name type="common">Wild taro</name>
    <name type="synonym">Arum esculentum</name>
    <dbReference type="NCBI Taxonomy" id="4460"/>
    <lineage>
        <taxon>Eukaryota</taxon>
        <taxon>Viridiplantae</taxon>
        <taxon>Streptophyta</taxon>
        <taxon>Embryophyta</taxon>
        <taxon>Tracheophyta</taxon>
        <taxon>Spermatophyta</taxon>
        <taxon>Magnoliopsida</taxon>
        <taxon>Liliopsida</taxon>
        <taxon>Araceae</taxon>
        <taxon>Aroideae</taxon>
        <taxon>Colocasieae</taxon>
        <taxon>Colocasia</taxon>
    </lineage>
</organism>
<evidence type="ECO:0000313" key="11">
    <source>
        <dbReference type="Proteomes" id="UP000652761"/>
    </source>
</evidence>
<dbReference type="GO" id="GO:0004674">
    <property type="term" value="F:protein serine/threonine kinase activity"/>
    <property type="evidence" value="ECO:0007669"/>
    <property type="project" value="UniProtKB-KW"/>
</dbReference>